<dbReference type="Proteomes" id="UP000182762">
    <property type="component" value="Unassembled WGS sequence"/>
</dbReference>
<reference evidence="1 2" key="1">
    <citation type="submission" date="2016-10" db="EMBL/GenBank/DDBJ databases">
        <authorList>
            <person name="Varghese N."/>
            <person name="Submissions S."/>
        </authorList>
    </citation>
    <scope>NUCLEOTIDE SEQUENCE [LARGE SCALE GENOMIC DNA]</scope>
    <source>
        <strain evidence="1 2">DSM 13796</strain>
    </source>
</reference>
<dbReference type="Gene3D" id="3.40.50.10490">
    <property type="entry name" value="Glucose-6-phosphate isomerase like protein, domain 1"/>
    <property type="match status" value="1"/>
</dbReference>
<protein>
    <submittedName>
        <fullName evidence="1">Phosphoglucose isomerase</fullName>
    </submittedName>
</protein>
<dbReference type="SUPFAM" id="SSF53697">
    <property type="entry name" value="SIS domain"/>
    <property type="match status" value="1"/>
</dbReference>
<comment type="caution">
    <text evidence="1">The sequence shown here is derived from an EMBL/GenBank/DDBJ whole genome shotgun (WGS) entry which is preliminary data.</text>
</comment>
<dbReference type="GO" id="GO:0016853">
    <property type="term" value="F:isomerase activity"/>
    <property type="evidence" value="ECO:0007669"/>
    <property type="project" value="UniProtKB-KW"/>
</dbReference>
<evidence type="ECO:0000313" key="2">
    <source>
        <dbReference type="Proteomes" id="UP000182762"/>
    </source>
</evidence>
<evidence type="ECO:0000313" key="1">
    <source>
        <dbReference type="EMBL" id="SFQ85676.1"/>
    </source>
</evidence>
<dbReference type="EMBL" id="FOXX01000016">
    <property type="protein sequence ID" value="SFQ85676.1"/>
    <property type="molecule type" value="Genomic_DNA"/>
</dbReference>
<gene>
    <name evidence="1" type="ORF">SAMN02745910_04449</name>
</gene>
<organism evidence="1 2">
    <name type="scientific">Priestia endophytica DSM 13796</name>
    <dbReference type="NCBI Taxonomy" id="1121089"/>
    <lineage>
        <taxon>Bacteria</taxon>
        <taxon>Bacillati</taxon>
        <taxon>Bacillota</taxon>
        <taxon>Bacilli</taxon>
        <taxon>Bacillales</taxon>
        <taxon>Bacillaceae</taxon>
        <taxon>Priestia</taxon>
    </lineage>
</organism>
<sequence>MAISFDYSSASSFFGQSEVDYLSEFIKVAHNSLHERKGPGSDILGWLDLPINYDKDEFLQIKQAAERI</sequence>
<keyword evidence="2" id="KW-1185">Reference proteome</keyword>
<proteinExistence type="predicted"/>
<name>A0A1I6BXL8_9BACI</name>
<dbReference type="InterPro" id="IPR046348">
    <property type="entry name" value="SIS_dom_sf"/>
</dbReference>
<accession>A0A1I6BXL8</accession>
<keyword evidence="1" id="KW-0413">Isomerase</keyword>